<proteinExistence type="predicted"/>
<organism evidence="2 3">
    <name type="scientific">Candidatus Accumulibacter phosphatis</name>
    <dbReference type="NCBI Taxonomy" id="327160"/>
    <lineage>
        <taxon>Bacteria</taxon>
        <taxon>Pseudomonadati</taxon>
        <taxon>Pseudomonadota</taxon>
        <taxon>Betaproteobacteria</taxon>
        <taxon>Candidatus Accumulibacter</taxon>
    </lineage>
</organism>
<accession>A0A080LRP5</accession>
<feature type="compositionally biased region" description="Basic residues" evidence="1">
    <location>
        <begin position="64"/>
        <end position="74"/>
    </location>
</feature>
<protein>
    <submittedName>
        <fullName evidence="2">Uncharacterized protein</fullName>
    </submittedName>
</protein>
<dbReference type="EMBL" id="JDVG02000627">
    <property type="protein sequence ID" value="KFB70921.1"/>
    <property type="molecule type" value="Genomic_DNA"/>
</dbReference>
<dbReference type="AlphaFoldDB" id="A0A080LRP5"/>
<feature type="region of interest" description="Disordered" evidence="1">
    <location>
        <begin position="49"/>
        <end position="77"/>
    </location>
</feature>
<dbReference type="Proteomes" id="UP000020077">
    <property type="component" value="Unassembled WGS sequence"/>
</dbReference>
<sequence length="244" mass="26549">MHPAFPLGSAAEAQPGCQLAKGGRQVQRVALAGKKNRLVVGGSAETIGDTLADREAQNGQQHPARTRSPARRTRQGCATRHPVIGCRLQRQQCDDHQACGQFGTATGPERGNSAGCEHQIEDKAVDVKPVHSINHPIGEQEHVNHSSQADQQQRQRGHSDARHRAPQQQPVQQVARNQCRQQVQEGVTDRGCQRPQCYRERAVALVIGEGADVQQHPQSSQEKKALDAVASGQLGHWGHRHPSA</sequence>
<evidence type="ECO:0000313" key="2">
    <source>
        <dbReference type="EMBL" id="KFB70921.1"/>
    </source>
</evidence>
<feature type="region of interest" description="Disordered" evidence="1">
    <location>
        <begin position="212"/>
        <end position="244"/>
    </location>
</feature>
<name>A0A080LRP5_9PROT</name>
<comment type="caution">
    <text evidence="2">The sequence shown here is derived from an EMBL/GenBank/DDBJ whole genome shotgun (WGS) entry which is preliminary data.</text>
</comment>
<feature type="region of interest" description="Disordered" evidence="1">
    <location>
        <begin position="139"/>
        <end position="177"/>
    </location>
</feature>
<feature type="compositionally biased region" description="Polar residues" evidence="1">
    <location>
        <begin position="145"/>
        <end position="154"/>
    </location>
</feature>
<evidence type="ECO:0000313" key="3">
    <source>
        <dbReference type="Proteomes" id="UP000020077"/>
    </source>
</evidence>
<feature type="compositionally biased region" description="Low complexity" evidence="1">
    <location>
        <begin position="166"/>
        <end position="176"/>
    </location>
</feature>
<gene>
    <name evidence="2" type="ORF">AW09_003967</name>
</gene>
<evidence type="ECO:0000256" key="1">
    <source>
        <dbReference type="SAM" id="MobiDB-lite"/>
    </source>
</evidence>
<reference evidence="2 3" key="1">
    <citation type="submission" date="2014-02" db="EMBL/GenBank/DDBJ databases">
        <title>Expanding our view of genomic diversity in Candidatus Accumulibacter clades.</title>
        <authorList>
            <person name="Skennerton C.T."/>
            <person name="Barr J.J."/>
            <person name="Slater F.R."/>
            <person name="Bond P.L."/>
            <person name="Tyson G.W."/>
        </authorList>
    </citation>
    <scope>NUCLEOTIDE SEQUENCE [LARGE SCALE GENOMIC DNA]</scope>
    <source>
        <strain evidence="3">BA-91</strain>
    </source>
</reference>